<dbReference type="Pfam" id="PF00668">
    <property type="entry name" value="Condensation"/>
    <property type="match status" value="2"/>
</dbReference>
<dbReference type="InterPro" id="IPR009081">
    <property type="entry name" value="PP-bd_ACP"/>
</dbReference>
<accession>A0A9X4LYD4</accession>
<dbReference type="InterPro" id="IPR000873">
    <property type="entry name" value="AMP-dep_synth/lig_dom"/>
</dbReference>
<gene>
    <name evidence="5" type="ORF">NVS88_08695</name>
</gene>
<dbReference type="InterPro" id="IPR023213">
    <property type="entry name" value="CAT-like_dom_sf"/>
</dbReference>
<feature type="domain" description="Carrier" evidence="4">
    <location>
        <begin position="963"/>
        <end position="1037"/>
    </location>
</feature>
<evidence type="ECO:0000256" key="3">
    <source>
        <dbReference type="ARBA" id="ARBA00022553"/>
    </source>
</evidence>
<protein>
    <submittedName>
        <fullName evidence="5">Amino acid adenylation domain-containing protein</fullName>
    </submittedName>
</protein>
<dbReference type="SMART" id="SM00823">
    <property type="entry name" value="PKS_PP"/>
    <property type="match status" value="1"/>
</dbReference>
<dbReference type="Pfam" id="PF00501">
    <property type="entry name" value="AMP-binding"/>
    <property type="match status" value="1"/>
</dbReference>
<dbReference type="Proteomes" id="UP001152755">
    <property type="component" value="Unassembled WGS sequence"/>
</dbReference>
<dbReference type="InterPro" id="IPR010071">
    <property type="entry name" value="AA_adenyl_dom"/>
</dbReference>
<keyword evidence="3" id="KW-0597">Phosphoprotein</keyword>
<dbReference type="InterPro" id="IPR006162">
    <property type="entry name" value="Ppantetheine_attach_site"/>
</dbReference>
<dbReference type="InterPro" id="IPR025110">
    <property type="entry name" value="AMP-bd_C"/>
</dbReference>
<dbReference type="Gene3D" id="3.40.50.12780">
    <property type="entry name" value="N-terminal domain of ligase-like"/>
    <property type="match status" value="1"/>
</dbReference>
<dbReference type="EMBL" id="JANRHA010000004">
    <property type="protein sequence ID" value="MDG3014634.1"/>
    <property type="molecule type" value="Genomic_DNA"/>
</dbReference>
<dbReference type="InterPro" id="IPR020845">
    <property type="entry name" value="AMP-binding_CS"/>
</dbReference>
<dbReference type="Gene3D" id="1.10.1200.10">
    <property type="entry name" value="ACP-like"/>
    <property type="match status" value="1"/>
</dbReference>
<evidence type="ECO:0000256" key="2">
    <source>
        <dbReference type="ARBA" id="ARBA00022450"/>
    </source>
</evidence>
<dbReference type="PROSITE" id="PS00012">
    <property type="entry name" value="PHOSPHOPANTETHEINE"/>
    <property type="match status" value="1"/>
</dbReference>
<dbReference type="PANTHER" id="PTHR45527">
    <property type="entry name" value="NONRIBOSOMAL PEPTIDE SYNTHETASE"/>
    <property type="match status" value="1"/>
</dbReference>
<dbReference type="InterPro" id="IPR020806">
    <property type="entry name" value="PKS_PP-bd"/>
</dbReference>
<dbReference type="GO" id="GO:0044550">
    <property type="term" value="P:secondary metabolite biosynthetic process"/>
    <property type="evidence" value="ECO:0007669"/>
    <property type="project" value="TreeGrafter"/>
</dbReference>
<sequence>MTQTQQVPAEIEDVLALSPLQEGLFTLARLSDGAVDPYTIQFLADIDGPLDVPLLRRSVDAVLRRHPNLRVSFWDKDLPRPVQIVPGTVDVPWREVDAAPEELAALAEAERRRPFDLGSGPLLRIVLARTSDGRWRLILTVHHVVMDGWSVPIFVRELVAAYLCGGTLDTLPAPRLYRDYIAWLAGRDRDASLAVWRDQLAGLEGPTLLAEGGARRDDVLPAAHELRLSVREAAPLLAWLRANGLTANTAAQFAWAVLLSRLTGRADVVFGATVSGRPDELPGVESMIGLFINTIPVRVDLAAEQTVLEHCTRLQRESARLRGHGHLDLPSIQRTAGIPTLFDTLLVFQNAPRGSVAEPVTTPGGVRFTPVDMDSLTDYPLTVVPYLDGEALGLVIEHRADLLPHLDPREVGQRLLRVLRQLPELAAAGPDRLDVLLPGDQIPMRTPESVVAQTVPGLLEYHAARVPEAPAIRAGGRALSYRELNAAANGLAAALRGRGVGAEDRVAIALPRGIDFVVALLAVAKAGGTAVPLAVDLPPERIATILTRAEARHAVTDAAHSDTVAEVPTVVDIATVDPRDENIDAAIHPDRSLYIIFTSGSTGEPKGVVATHRGIAALLADHRHRVYAPAAARLGRPLRVGHAWSMSFDASWQPLLALLDGHAVELFSTTEMTDADLLVRGIVERGVDMIETSPSMFGQLAEAGLVTDGPDGPRCPLAVLGLGGEAVGTQAWSRLRALPGTAVFNFYGPTETTVDALVAAFADAPRPNVGGPVAGMTARVLDRRLRPVPRGASGELYLGGPQVARGYAGRPGLTAARFVAGPGGTRLYRTGDVVRRTVSGVLEYLGRADDQVKIRGHRIELGEVESALTSLPGVARAAVLVARRPTGASLSGFVVRDTDASRGGAEPTVPRVRAALADRLPGYMIPSRITLVDDLPLTPNGKLDTRALLDSEHHPVADTAALAPATATERTLLTVIAELLGDDSIGADTDFFDLGVDSIATIALVNRARTAGVAVTPRMILAHPSVCDLAAAVDEAATRPTGATQEDGPVTPLPAVRRLLAAGPLRRNGQVQLLTLPAGIDEPALRALWHAVVAAHPALRMRARRLDEHAVLETFGAENISIETALSIEDVQGNLAAAVGACAERALGRLDAERGAVLQAVWLRPGGGEPGLLLVCVHRLAIDAVSWQVLAGDLAQAWSALRDGREPEITPETTGYRDWCEMAARRVEDPAVQGQRGYWQRVTSAADPELGVRRLDPSRDRQVAVRSTASRTPTAIVGPLLDLSGRGTAVREILLAALASAVAAHRRRRGEDETVGVLIALEGHGRYDQLMPDPDVDTSRTVGWFTDVYPVRLAAGCAAVDLGRGDPEELEAVLRTVVAEMAAVPNGGADHGLLCGLEPGARPQIEFNYLGRLDRGEFDGSPWSLVADERIAAAVASAADPATPTPRELAVGVAVVSGADGPELRSTWQWSVDVFAAAEMDALIADWERALAALSLLPAR</sequence>
<reference evidence="5" key="1">
    <citation type="submission" date="2022-08" db="EMBL/GenBank/DDBJ databases">
        <title>Genome analysis of Corynebacteriales strain.</title>
        <authorList>
            <person name="Lee S.D."/>
        </authorList>
    </citation>
    <scope>NUCLEOTIDE SEQUENCE</scope>
    <source>
        <strain evidence="5">D3-21</strain>
    </source>
</reference>
<dbReference type="Pfam" id="PF00550">
    <property type="entry name" value="PP-binding"/>
    <property type="match status" value="1"/>
</dbReference>
<dbReference type="Gene3D" id="3.30.559.30">
    <property type="entry name" value="Nonribosomal peptide synthetase, condensation domain"/>
    <property type="match status" value="2"/>
</dbReference>
<dbReference type="Pfam" id="PF13193">
    <property type="entry name" value="AMP-binding_C"/>
    <property type="match status" value="1"/>
</dbReference>
<dbReference type="GO" id="GO:0008610">
    <property type="term" value="P:lipid biosynthetic process"/>
    <property type="evidence" value="ECO:0007669"/>
    <property type="project" value="UniProtKB-ARBA"/>
</dbReference>
<dbReference type="SUPFAM" id="SSF56801">
    <property type="entry name" value="Acetyl-CoA synthetase-like"/>
    <property type="match status" value="1"/>
</dbReference>
<dbReference type="InterPro" id="IPR001242">
    <property type="entry name" value="Condensation_dom"/>
</dbReference>
<dbReference type="CDD" id="cd19543">
    <property type="entry name" value="DCL_NRPS"/>
    <property type="match status" value="1"/>
</dbReference>
<proteinExistence type="predicted"/>
<name>A0A9X4LYD4_9ACTN</name>
<evidence type="ECO:0000259" key="4">
    <source>
        <dbReference type="PROSITE" id="PS50075"/>
    </source>
</evidence>
<dbReference type="InterPro" id="IPR045851">
    <property type="entry name" value="AMP-bd_C_sf"/>
</dbReference>
<dbReference type="GO" id="GO:0005829">
    <property type="term" value="C:cytosol"/>
    <property type="evidence" value="ECO:0007669"/>
    <property type="project" value="TreeGrafter"/>
</dbReference>
<keyword evidence="2" id="KW-0596">Phosphopantetheine</keyword>
<organism evidence="5 6">
    <name type="scientific">Speluncibacter jeojiensis</name>
    <dbReference type="NCBI Taxonomy" id="2710754"/>
    <lineage>
        <taxon>Bacteria</taxon>
        <taxon>Bacillati</taxon>
        <taxon>Actinomycetota</taxon>
        <taxon>Actinomycetes</taxon>
        <taxon>Mycobacteriales</taxon>
        <taxon>Speluncibacteraceae</taxon>
        <taxon>Speluncibacter</taxon>
    </lineage>
</organism>
<evidence type="ECO:0000256" key="1">
    <source>
        <dbReference type="ARBA" id="ARBA00001957"/>
    </source>
</evidence>
<dbReference type="GO" id="GO:0043041">
    <property type="term" value="P:amino acid activation for nonribosomal peptide biosynthetic process"/>
    <property type="evidence" value="ECO:0007669"/>
    <property type="project" value="TreeGrafter"/>
</dbReference>
<dbReference type="CDD" id="cd05930">
    <property type="entry name" value="A_NRPS"/>
    <property type="match status" value="1"/>
</dbReference>
<dbReference type="GO" id="GO:0031177">
    <property type="term" value="F:phosphopantetheine binding"/>
    <property type="evidence" value="ECO:0007669"/>
    <property type="project" value="InterPro"/>
</dbReference>
<dbReference type="SUPFAM" id="SSF47336">
    <property type="entry name" value="ACP-like"/>
    <property type="match status" value="1"/>
</dbReference>
<evidence type="ECO:0000313" key="6">
    <source>
        <dbReference type="Proteomes" id="UP001152755"/>
    </source>
</evidence>
<dbReference type="GO" id="GO:0003824">
    <property type="term" value="F:catalytic activity"/>
    <property type="evidence" value="ECO:0007669"/>
    <property type="project" value="InterPro"/>
</dbReference>
<dbReference type="RefSeq" id="WP_332519670.1">
    <property type="nucleotide sequence ID" value="NZ_JANRHA010000004.1"/>
</dbReference>
<evidence type="ECO:0000313" key="5">
    <source>
        <dbReference type="EMBL" id="MDG3014634.1"/>
    </source>
</evidence>
<dbReference type="Gene3D" id="3.30.300.30">
    <property type="match status" value="1"/>
</dbReference>
<comment type="caution">
    <text evidence="5">The sequence shown here is derived from an EMBL/GenBank/DDBJ whole genome shotgun (WGS) entry which is preliminary data.</text>
</comment>
<dbReference type="Gene3D" id="3.30.559.10">
    <property type="entry name" value="Chloramphenicol acetyltransferase-like domain"/>
    <property type="match status" value="2"/>
</dbReference>
<dbReference type="SUPFAM" id="SSF52777">
    <property type="entry name" value="CoA-dependent acyltransferases"/>
    <property type="match status" value="4"/>
</dbReference>
<keyword evidence="6" id="KW-1185">Reference proteome</keyword>
<dbReference type="InterPro" id="IPR036736">
    <property type="entry name" value="ACP-like_sf"/>
</dbReference>
<dbReference type="InterPro" id="IPR042099">
    <property type="entry name" value="ANL_N_sf"/>
</dbReference>
<dbReference type="PANTHER" id="PTHR45527:SF1">
    <property type="entry name" value="FATTY ACID SYNTHASE"/>
    <property type="match status" value="1"/>
</dbReference>
<comment type="cofactor">
    <cofactor evidence="1">
        <name>pantetheine 4'-phosphate</name>
        <dbReference type="ChEBI" id="CHEBI:47942"/>
    </cofactor>
</comment>
<dbReference type="PROSITE" id="PS50075">
    <property type="entry name" value="CARRIER"/>
    <property type="match status" value="1"/>
</dbReference>
<dbReference type="PROSITE" id="PS00455">
    <property type="entry name" value="AMP_BINDING"/>
    <property type="match status" value="1"/>
</dbReference>
<dbReference type="NCBIfam" id="TIGR01733">
    <property type="entry name" value="AA-adenyl-dom"/>
    <property type="match status" value="1"/>
</dbReference>